<gene>
    <name evidence="3" type="ORF">H7J73_12020</name>
</gene>
<dbReference type="EMBL" id="JACKTY010000028">
    <property type="protein sequence ID" value="MCV7226753.1"/>
    <property type="molecule type" value="Genomic_DNA"/>
</dbReference>
<proteinExistence type="predicted"/>
<reference evidence="3 4" key="1">
    <citation type="journal article" date="2022" name="BMC Genomics">
        <title>Comparative genome analysis of mycobacteria focusing on tRNA and non-coding RNA.</title>
        <authorList>
            <person name="Behra P.R.K."/>
            <person name="Pettersson B.M.F."/>
            <person name="Ramesh M."/>
            <person name="Das S."/>
            <person name="Dasgupta S."/>
            <person name="Kirsebom L.A."/>
        </authorList>
    </citation>
    <scope>NUCLEOTIDE SEQUENCE [LARGE SCALE GENOMIC DNA]</scope>
    <source>
        <strain evidence="3 4">DSM 44078</strain>
    </source>
</reference>
<feature type="compositionally biased region" description="Low complexity" evidence="1">
    <location>
        <begin position="173"/>
        <end position="189"/>
    </location>
</feature>
<dbReference type="InterPro" id="IPR011746">
    <property type="entry name" value="Trp_synth-assoc_CHP"/>
</dbReference>
<accession>A0ABT3CBB0</accession>
<keyword evidence="2" id="KW-0812">Transmembrane</keyword>
<dbReference type="InterPro" id="IPR019051">
    <property type="entry name" value="Trp_biosyn_TM_oprn/chp"/>
</dbReference>
<organism evidence="3 4">
    <name type="scientific">Mycolicibacterium komossense</name>
    <dbReference type="NCBI Taxonomy" id="1779"/>
    <lineage>
        <taxon>Bacteria</taxon>
        <taxon>Bacillati</taxon>
        <taxon>Actinomycetota</taxon>
        <taxon>Actinomycetes</taxon>
        <taxon>Mycobacteriales</taxon>
        <taxon>Mycobacteriaceae</taxon>
        <taxon>Mycolicibacterium</taxon>
    </lineage>
</organism>
<sequence length="217" mass="22270">MIRVAQALLVVASLALWVGARLPWVVVSSFDGLGQPKSVTLSGGAWSTALLPLALLLLAATVAALAVRGWPLRLLAVLVALVSAATAYLAISQWVIPDVAIRAADLAQISVASLVGVERRYLGAALTLAGALCTLVAAFLLMRSAATGRAATAKYVAPAARRSAARSEIAETPAASSADLSSDPSSKPAMSERMIWDALDEGNDPTDRQPGSDVGSV</sequence>
<keyword evidence="2" id="KW-0472">Membrane</keyword>
<dbReference type="RefSeq" id="WP_264067911.1">
    <property type="nucleotide sequence ID" value="NZ_JACKTY010000028.1"/>
</dbReference>
<name>A0ABT3CBB0_9MYCO</name>
<evidence type="ECO:0000313" key="3">
    <source>
        <dbReference type="EMBL" id="MCV7226753.1"/>
    </source>
</evidence>
<keyword evidence="2" id="KW-1133">Transmembrane helix</keyword>
<comment type="caution">
    <text evidence="3">The sequence shown here is derived from an EMBL/GenBank/DDBJ whole genome shotgun (WGS) entry which is preliminary data.</text>
</comment>
<evidence type="ECO:0000256" key="1">
    <source>
        <dbReference type="SAM" id="MobiDB-lite"/>
    </source>
</evidence>
<dbReference type="Proteomes" id="UP001526201">
    <property type="component" value="Unassembled WGS sequence"/>
</dbReference>
<keyword evidence="4" id="KW-1185">Reference proteome</keyword>
<feature type="region of interest" description="Disordered" evidence="1">
    <location>
        <begin position="168"/>
        <end position="217"/>
    </location>
</feature>
<dbReference type="NCBIfam" id="TIGR02234">
    <property type="entry name" value="trp_oprn_chp"/>
    <property type="match status" value="1"/>
</dbReference>
<dbReference type="Pfam" id="PF09534">
    <property type="entry name" value="Trp_oprn_chp"/>
    <property type="match status" value="1"/>
</dbReference>
<feature type="transmembrane region" description="Helical" evidence="2">
    <location>
        <begin position="74"/>
        <end position="96"/>
    </location>
</feature>
<evidence type="ECO:0000313" key="4">
    <source>
        <dbReference type="Proteomes" id="UP001526201"/>
    </source>
</evidence>
<protein>
    <submittedName>
        <fullName evidence="3">TIGR02234 family membrane protein</fullName>
    </submittedName>
</protein>
<feature type="transmembrane region" description="Helical" evidence="2">
    <location>
        <begin position="121"/>
        <end position="141"/>
    </location>
</feature>
<evidence type="ECO:0000256" key="2">
    <source>
        <dbReference type="SAM" id="Phobius"/>
    </source>
</evidence>
<feature type="transmembrane region" description="Helical" evidence="2">
    <location>
        <begin position="45"/>
        <end position="67"/>
    </location>
</feature>